<dbReference type="InterPro" id="IPR023213">
    <property type="entry name" value="CAT-like_dom_sf"/>
</dbReference>
<sequence length="2682" mass="293586">MGTTSQDTGPALIRRIRSLPAKRQRALIALLKKQGVDLSALEAVPTLSRTDGEPLPLSFTQQRLWFLDRLDGTSAAYNIPMAMRLTGSLDRPALLRALHAVVQRHEVLRTRFAERDGVPHQVVGDGRDFTVGEEELTDPDALPALCRAEAAAPFDLERGPLIRVRLLRRAEQEHVLLVTTHHSVSDGWSVGVFFRDLVALYEAFCAGRPSPLEPLPVQYADYAHWQRRWLADDVQARQLAYWKRQLAGVDPRLTLPTDRERPRVKTYAGARETFHCPADLLGALREAAKFHDATLYMTLLAAYTLVLHRYTHQTDIAVGTVVANRNRRELEGLVGFFANTLVLRADLSGDPAFPDLLARVKQTALEAYDHQDVPFEAVVDALDLERSQSHSPVFQTLFVLQEAQTRRDVTLGALGVSPVDVDLSFTKFDLTLDVRETPDGLVGTVEYNTDLYDRDTVRRFIGHYTQLLAAIAADPALPVSRLGMVGAEERRQVLEVWNDTRRPFSDDRCLHQLFEAAVERHPDRTALVDGDRSWTYAELNAWANRVGHGLRRHGVGPDTLVGLHAERSAEMVAGILGALKAGGAYMPVEPSHPAARVADLVERSGARVILTQPHLDDTPLAAAGHVLALYRDGTLRDRDGQDHAGPDDNPPADGVGPEHLAYVIHTSGSTGRPKGVMIEHRAAVNRIEWMQNAYRLTEDDVVLQKTPFSFDVSVWEFFWPLLFGARLAVAEPGGHKDPAYLVSAIRELGVTTLHFVPSMLRAVVEEPDWSRCTTVRQVFCSGEALPPDLCARHYERHPAPLHNLYGPTEAAVDVSHWTCPAGPAPRTVPIGRPIQNIQLHVLNEALEPQGIGCVGELYIAGTGLARGYLHQPELTRERFVPNPFADGPDARMYRTGDLVRRLPDGNLEFLGRADDQVKLRGFRIELGEIEHRLAEHPAVRACAVVIREDRPGNPRLVAYTVLEPGAALGDHRTELARHLAGTLPEYMVPGAFVVLDVLPVTAHGKLDRKALPAPDLEDFDRRAYVAPATATERRLASVWAGLLGFDEERVSAEDNFFALGGHSLMITVLVARLKDHGLHATVRDVFSAPTLADLAARIDAAEAGPGHSVPPNLVPEGCERITPEMLPLIDLTQEQIDTVVAAVPGGAAGVQDVYPLLSTQEGILFHHLMDPDHDPYLVSTLYAADDEEACARFTDALQAIVDRHDVMRTAVLTSGLPEPVQVVHRAARLPVERIVLSPDTDTHGDAEEQARALLARPARMNLDTAPLLRLVIAEDPHSARRYLVLNAHHLIEDATSLRLTLHELAVHMAGRTDLLAPPAPYRDFVAHTLHQQRTADVEEYFTATLGDVTEPTTPFGLADVHGDARRVTQLRRPLPAGLTRDLRAQAARLRLSPACLFHAAWARVVAACSGRDDIVFGSVMSGRLQGVPGVERMLGNFINTLPLRVRLAGRTVRELIAEVDTGLKELIAREHSPLSAAQRCSGMDGDAPLFSAVGNFRHFEPGHGEAAALRIDDRGVRFVAAADGINYPVSVSLDDFGSELSLDLQVDETVSGDAVADYLETALTGIVRALATDDGAGTQALDVDVLPEAERHRLLTEWNDTTTPVPAPTLPAAFEAQAARTPGLTALVYEDDTLTYAELNARANRLAHWLAERGAGPEQLVAVRMQRSFDLLVAIHGILKSGAAYLPLDPDLPAERREQMTSDGRPLLVLEELPDTSGHPDTDPDVRVLPDHPAYVLYTSGTTGRPKGVVITHRASMNWLAWDQGAYGMREGDRILLKTSIGFDVSVKELFWPLQVGGTVVIARPGGQKDPEYLASVIREHGITDIDFVPSMLAEFLSEPAAAECTGLVRLEATGEPLPVELAERVTRALPDTLLYNLCGPTEVGGALGLMNPYVPEPGAARVPVGAPVYNTQAYILDSALRLLPAGVPGELYIAGDQLARGFLGRPGLTAERFVANPFTPGTRMYRTGDLCRWRPDGLIEHLGRADDQVKVRGFRVEPGEIENALHAHPAVHRAVVLPHGTGASRSLVAYVSLTQAEEGAGASIARPLKEHLAARLPDYMVPTAFVVLDELPVTRNGKVDKRALPAPSEADLAREEYVAPRTATERTLCRIVEEVLDVTRVGLQDTFFDLGGHSLLATRLSLRVKKETGADLPLQVIFTAGSMEEMAAALETNAAHDAAAEGLPVAGASPRDDTPISLQQRDLWFLDRPAHLAAAHDNVQLAFRIEGPLDRDAYVRSVRALVERHAILRTGFHRHDDGTVTQRVHDSAGFGVTLVETRDDDTVIAEWLRAERARPFAPEGPYPFRAHLLALADAAHIAVITRPWGIFDGWSVTLVLTEQFALYRALAEGRDPELPPLPLQYADFARRQAGDVDAAELDRQLDHWRRRLAGLPARLSLRTDYERCPVKSYQGASVDLRVPREVHTRLRELGQERGATPYMTLLSAFAVLLGGHADDHDLAIGSPFANRPLAELEQLVGYFVTMRPVRLDVTPDRAFTELLTQARDVTAEAHAHKDVPFTDLVRALVPQPDPAYPPLFQVTFNLLPSHDTAGDGDAGGLGVTQVPSGAGTATYDLSLVVQETDDGVHGYLEYSTDLFARTTAEGMARAYERLLAEIARDPGAALAELRERAAEEPPSADGADAADPRSASRTENPATAHRTRSRAKRRTKGRPHGRTTDQQHD</sequence>
<dbReference type="InterPro" id="IPR042099">
    <property type="entry name" value="ANL_N_sf"/>
</dbReference>
<accession>A0ABV9XJ79</accession>
<dbReference type="InterPro" id="IPR045851">
    <property type="entry name" value="AMP-bd_C_sf"/>
</dbReference>
<name>A0ABV9XJ79_9ACTN</name>
<dbReference type="NCBIfam" id="TIGR01733">
    <property type="entry name" value="AA-adenyl-dom"/>
    <property type="match status" value="2"/>
</dbReference>
<dbReference type="Gene3D" id="3.30.559.30">
    <property type="entry name" value="Nonribosomal peptide synthetase, condensation domain"/>
    <property type="match status" value="3"/>
</dbReference>
<organism evidence="6 7">
    <name type="scientific">Streptomyces coeruleoprunus</name>
    <dbReference type="NCBI Taxonomy" id="285563"/>
    <lineage>
        <taxon>Bacteria</taxon>
        <taxon>Bacillati</taxon>
        <taxon>Actinomycetota</taxon>
        <taxon>Actinomycetes</taxon>
        <taxon>Kitasatosporales</taxon>
        <taxon>Streptomycetaceae</taxon>
        <taxon>Streptomyces</taxon>
    </lineage>
</organism>
<dbReference type="SUPFAM" id="SSF56801">
    <property type="entry name" value="Acetyl-CoA synthetase-like"/>
    <property type="match status" value="2"/>
</dbReference>
<dbReference type="InterPro" id="IPR010071">
    <property type="entry name" value="AA_adenyl_dom"/>
</dbReference>
<dbReference type="Gene3D" id="3.40.50.12780">
    <property type="entry name" value="N-terminal domain of ligase-like"/>
    <property type="match status" value="1"/>
</dbReference>
<feature type="region of interest" description="Disordered" evidence="4">
    <location>
        <begin position="2627"/>
        <end position="2682"/>
    </location>
</feature>
<dbReference type="RefSeq" id="WP_345687662.1">
    <property type="nucleotide sequence ID" value="NZ_BAABIT010000001.1"/>
</dbReference>
<evidence type="ECO:0000313" key="7">
    <source>
        <dbReference type="Proteomes" id="UP001595829"/>
    </source>
</evidence>
<dbReference type="Pfam" id="PF13193">
    <property type="entry name" value="AMP-binding_C"/>
    <property type="match status" value="2"/>
</dbReference>
<dbReference type="InterPro" id="IPR036736">
    <property type="entry name" value="ACP-like_sf"/>
</dbReference>
<evidence type="ECO:0000256" key="2">
    <source>
        <dbReference type="ARBA" id="ARBA00022450"/>
    </source>
</evidence>
<comment type="caution">
    <text evidence="6">The sequence shown here is derived from an EMBL/GenBank/DDBJ whole genome shotgun (WGS) entry which is preliminary data.</text>
</comment>
<dbReference type="InterPro" id="IPR009081">
    <property type="entry name" value="PP-bd_ACP"/>
</dbReference>
<dbReference type="Gene3D" id="2.30.38.10">
    <property type="entry name" value="Luciferase, Domain 3"/>
    <property type="match status" value="1"/>
</dbReference>
<dbReference type="PANTHER" id="PTHR45527:SF1">
    <property type="entry name" value="FATTY ACID SYNTHASE"/>
    <property type="match status" value="1"/>
</dbReference>
<dbReference type="InterPro" id="IPR020845">
    <property type="entry name" value="AMP-binding_CS"/>
</dbReference>
<dbReference type="SUPFAM" id="SSF47336">
    <property type="entry name" value="ACP-like"/>
    <property type="match status" value="2"/>
</dbReference>
<dbReference type="CDD" id="cd19544">
    <property type="entry name" value="E-C_NRPS"/>
    <property type="match status" value="1"/>
</dbReference>
<dbReference type="SUPFAM" id="SSF52777">
    <property type="entry name" value="CoA-dependent acyltransferases"/>
    <property type="match status" value="6"/>
</dbReference>
<dbReference type="InterPro" id="IPR025110">
    <property type="entry name" value="AMP-bd_C"/>
</dbReference>
<dbReference type="Gene3D" id="1.10.1200.10">
    <property type="entry name" value="ACP-like"/>
    <property type="match status" value="2"/>
</dbReference>
<dbReference type="Pfam" id="PF00668">
    <property type="entry name" value="Condensation"/>
    <property type="match status" value="3"/>
</dbReference>
<evidence type="ECO:0000256" key="4">
    <source>
        <dbReference type="SAM" id="MobiDB-lite"/>
    </source>
</evidence>
<evidence type="ECO:0000259" key="5">
    <source>
        <dbReference type="PROSITE" id="PS50075"/>
    </source>
</evidence>
<comment type="cofactor">
    <cofactor evidence="1">
        <name>pantetheine 4'-phosphate</name>
        <dbReference type="ChEBI" id="CHEBI:47942"/>
    </cofactor>
</comment>
<dbReference type="Pfam" id="PF00550">
    <property type="entry name" value="PP-binding"/>
    <property type="match status" value="2"/>
</dbReference>
<protein>
    <submittedName>
        <fullName evidence="6">Amino acid adenylation domain-containing protein</fullName>
    </submittedName>
</protein>
<feature type="compositionally biased region" description="Basic residues" evidence="4">
    <location>
        <begin position="2658"/>
        <end position="2674"/>
    </location>
</feature>
<keyword evidence="7" id="KW-1185">Reference proteome</keyword>
<evidence type="ECO:0000313" key="6">
    <source>
        <dbReference type="EMBL" id="MFC5024563.1"/>
    </source>
</evidence>
<dbReference type="Gene3D" id="3.40.50.980">
    <property type="match status" value="2"/>
</dbReference>
<dbReference type="SMART" id="SM00823">
    <property type="entry name" value="PKS_PP"/>
    <property type="match status" value="2"/>
</dbReference>
<dbReference type="NCBIfam" id="NF003417">
    <property type="entry name" value="PRK04813.1"/>
    <property type="match status" value="2"/>
</dbReference>
<dbReference type="Gene3D" id="3.30.559.10">
    <property type="entry name" value="Chloramphenicol acetyltransferase-like domain"/>
    <property type="match status" value="3"/>
</dbReference>
<dbReference type="InterPro" id="IPR001242">
    <property type="entry name" value="Condensation_dom"/>
</dbReference>
<feature type="domain" description="Carrier" evidence="5">
    <location>
        <begin position="1026"/>
        <end position="1102"/>
    </location>
</feature>
<reference evidence="7" key="1">
    <citation type="journal article" date="2019" name="Int. J. Syst. Evol. Microbiol.">
        <title>The Global Catalogue of Microorganisms (GCM) 10K type strain sequencing project: providing services to taxonomists for standard genome sequencing and annotation.</title>
        <authorList>
            <consortium name="The Broad Institute Genomics Platform"/>
            <consortium name="The Broad Institute Genome Sequencing Center for Infectious Disease"/>
            <person name="Wu L."/>
            <person name="Ma J."/>
        </authorList>
    </citation>
    <scope>NUCLEOTIDE SEQUENCE [LARGE SCALE GENOMIC DNA]</scope>
    <source>
        <strain evidence="7">CGMCC 4.1648</strain>
    </source>
</reference>
<dbReference type="CDD" id="cd19531">
    <property type="entry name" value="LCL_NRPS-like"/>
    <property type="match status" value="2"/>
</dbReference>
<dbReference type="PROSITE" id="PS00455">
    <property type="entry name" value="AMP_BINDING"/>
    <property type="match status" value="2"/>
</dbReference>
<feature type="domain" description="Carrier" evidence="5">
    <location>
        <begin position="2100"/>
        <end position="2175"/>
    </location>
</feature>
<proteinExistence type="predicted"/>
<evidence type="ECO:0000256" key="1">
    <source>
        <dbReference type="ARBA" id="ARBA00001957"/>
    </source>
</evidence>
<dbReference type="Gene3D" id="3.30.300.30">
    <property type="match status" value="2"/>
</dbReference>
<keyword evidence="2" id="KW-0596">Phosphopantetheine</keyword>
<dbReference type="InterPro" id="IPR000873">
    <property type="entry name" value="AMP-dep_synth/lig_dom"/>
</dbReference>
<dbReference type="CDD" id="cd17646">
    <property type="entry name" value="A_NRPS_AB3403-like"/>
    <property type="match status" value="2"/>
</dbReference>
<gene>
    <name evidence="6" type="ORF">ACFPM3_20780</name>
</gene>
<dbReference type="Proteomes" id="UP001595829">
    <property type="component" value="Unassembled WGS sequence"/>
</dbReference>
<dbReference type="PROSITE" id="PS50075">
    <property type="entry name" value="CARRIER"/>
    <property type="match status" value="2"/>
</dbReference>
<dbReference type="InterPro" id="IPR020806">
    <property type="entry name" value="PKS_PP-bd"/>
</dbReference>
<dbReference type="PANTHER" id="PTHR45527">
    <property type="entry name" value="NONRIBOSOMAL PEPTIDE SYNTHETASE"/>
    <property type="match status" value="1"/>
</dbReference>
<feature type="compositionally biased region" description="Low complexity" evidence="4">
    <location>
        <begin position="2633"/>
        <end position="2642"/>
    </location>
</feature>
<dbReference type="Pfam" id="PF00501">
    <property type="entry name" value="AMP-binding"/>
    <property type="match status" value="2"/>
</dbReference>
<dbReference type="EMBL" id="JBHSJD010000016">
    <property type="protein sequence ID" value="MFC5024563.1"/>
    <property type="molecule type" value="Genomic_DNA"/>
</dbReference>
<evidence type="ECO:0000256" key="3">
    <source>
        <dbReference type="ARBA" id="ARBA00022553"/>
    </source>
</evidence>
<keyword evidence="3" id="KW-0597">Phosphoprotein</keyword>